<dbReference type="GO" id="GO:0004674">
    <property type="term" value="F:protein serine/threonine kinase activity"/>
    <property type="evidence" value="ECO:0007669"/>
    <property type="project" value="TreeGrafter"/>
</dbReference>
<evidence type="ECO:0000259" key="5">
    <source>
        <dbReference type="PROSITE" id="PS50011"/>
    </source>
</evidence>
<dbReference type="PROSITE" id="PS00109">
    <property type="entry name" value="PROTEIN_KINASE_TYR"/>
    <property type="match status" value="1"/>
</dbReference>
<evidence type="ECO:0000256" key="1">
    <source>
        <dbReference type="ARBA" id="ARBA00022679"/>
    </source>
</evidence>
<dbReference type="Gene3D" id="1.10.510.10">
    <property type="entry name" value="Transferase(Phosphotransferase) domain 1"/>
    <property type="match status" value="1"/>
</dbReference>
<keyword evidence="4" id="KW-0067">ATP-binding</keyword>
<evidence type="ECO:0000313" key="7">
    <source>
        <dbReference type="Proteomes" id="UP000309038"/>
    </source>
</evidence>
<evidence type="ECO:0000256" key="3">
    <source>
        <dbReference type="ARBA" id="ARBA00022777"/>
    </source>
</evidence>
<dbReference type="AlphaFoldDB" id="A0A4S4KEY3"/>
<dbReference type="PANTHER" id="PTHR44329">
    <property type="entry name" value="SERINE/THREONINE-PROTEIN KINASE TNNI3K-RELATED"/>
    <property type="match status" value="1"/>
</dbReference>
<sequence length="640" mass="72693">MSNTTNKVEITVNVLKANLKKSAATYVEFTHTSPAGKISLITEGNVPKSSSPVWISPTSQPFRLSVLPSAKIGIRVHAVKSGTFTRGGSVSQLLGTWAHEICLIDHLNGREIKDTLIDAKGTGVGELMIRFDVSFGPSAQFTLTEDLCRDYPTANRLRNVIRQSERIRDLDVVRNGIHASSGTRTITLWELWRAAQSNIRTRYAKSLKAKIDEWFKYVDSLQRNVWRYPETIVKDGVLRYNAAEDLLIQISLLVDYFLDTHQVKPVKSDVASELVYGIAQAVLLLEKVVNEPIISLMYSQLRSWDKDFMDRRTCLFNLRCKLLIHREGHSRQEVLEGVDHWKPTDLLRYAWDERRQEPNQRPFTDALLFLRGPEVQFVFECINMLMTADAKKPENGLTAERSSFFRRILTHLAQHAERPSQWGSFGSIYESEHEGTRVAIKLPRVFAGENTGKDKALKQFYQEVIVWQSLRHEHILNILGVTYLSELGAIAMVSPLMIHGTLGGERRNIKEVSTRSINTWIKQIAQGMAYLHDQEIVHGDLRGDNVFLDENYSVHIADFGLSVYADGHSGNYHSLRSGNERWTAVEMLFPGNFPDVSQSGRPTKEADVYSFAYLLSALHKEISIFRREYTERGFTCACGT</sequence>
<dbReference type="PROSITE" id="PS50011">
    <property type="entry name" value="PROTEIN_KINASE_DOM"/>
    <property type="match status" value="1"/>
</dbReference>
<reference evidence="6 7" key="1">
    <citation type="submission" date="2019-02" db="EMBL/GenBank/DDBJ databases">
        <title>Genome sequencing of the rare red list fungi Phlebia centrifuga.</title>
        <authorList>
            <person name="Buettner E."/>
            <person name="Kellner H."/>
        </authorList>
    </citation>
    <scope>NUCLEOTIDE SEQUENCE [LARGE SCALE GENOMIC DNA]</scope>
    <source>
        <strain evidence="6 7">DSM 108282</strain>
    </source>
</reference>
<dbReference type="Pfam" id="PF07714">
    <property type="entry name" value="PK_Tyr_Ser-Thr"/>
    <property type="match status" value="1"/>
</dbReference>
<keyword evidence="3" id="KW-0418">Kinase</keyword>
<dbReference type="EMBL" id="SGPJ01000214">
    <property type="protein sequence ID" value="THG96711.1"/>
    <property type="molecule type" value="Genomic_DNA"/>
</dbReference>
<dbReference type="InterPro" id="IPR001245">
    <property type="entry name" value="Ser-Thr/Tyr_kinase_cat_dom"/>
</dbReference>
<proteinExistence type="predicted"/>
<evidence type="ECO:0000313" key="6">
    <source>
        <dbReference type="EMBL" id="THG96711.1"/>
    </source>
</evidence>
<organism evidence="6 7">
    <name type="scientific">Hermanssonia centrifuga</name>
    <dbReference type="NCBI Taxonomy" id="98765"/>
    <lineage>
        <taxon>Eukaryota</taxon>
        <taxon>Fungi</taxon>
        <taxon>Dikarya</taxon>
        <taxon>Basidiomycota</taxon>
        <taxon>Agaricomycotina</taxon>
        <taxon>Agaricomycetes</taxon>
        <taxon>Polyporales</taxon>
        <taxon>Meruliaceae</taxon>
        <taxon>Hermanssonia</taxon>
    </lineage>
</organism>
<accession>A0A4S4KEY3</accession>
<dbReference type="SUPFAM" id="SSF56112">
    <property type="entry name" value="Protein kinase-like (PK-like)"/>
    <property type="match status" value="1"/>
</dbReference>
<dbReference type="InterPro" id="IPR000719">
    <property type="entry name" value="Prot_kinase_dom"/>
</dbReference>
<keyword evidence="7" id="KW-1185">Reference proteome</keyword>
<dbReference type="InterPro" id="IPR011009">
    <property type="entry name" value="Kinase-like_dom_sf"/>
</dbReference>
<comment type="caution">
    <text evidence="6">The sequence shown here is derived from an EMBL/GenBank/DDBJ whole genome shotgun (WGS) entry which is preliminary data.</text>
</comment>
<dbReference type="Proteomes" id="UP000309038">
    <property type="component" value="Unassembled WGS sequence"/>
</dbReference>
<evidence type="ECO:0000256" key="2">
    <source>
        <dbReference type="ARBA" id="ARBA00022741"/>
    </source>
</evidence>
<dbReference type="InterPro" id="IPR008266">
    <property type="entry name" value="Tyr_kinase_AS"/>
</dbReference>
<feature type="domain" description="Protein kinase" evidence="5">
    <location>
        <begin position="414"/>
        <end position="640"/>
    </location>
</feature>
<keyword evidence="1" id="KW-0808">Transferase</keyword>
<evidence type="ECO:0000256" key="4">
    <source>
        <dbReference type="ARBA" id="ARBA00022840"/>
    </source>
</evidence>
<keyword evidence="2" id="KW-0547">Nucleotide-binding</keyword>
<dbReference type="GO" id="GO:0005524">
    <property type="term" value="F:ATP binding"/>
    <property type="evidence" value="ECO:0007669"/>
    <property type="project" value="UniProtKB-KW"/>
</dbReference>
<dbReference type="PANTHER" id="PTHR44329:SF288">
    <property type="entry name" value="MITOGEN-ACTIVATED PROTEIN KINASE KINASE KINASE 20"/>
    <property type="match status" value="1"/>
</dbReference>
<protein>
    <recommendedName>
        <fullName evidence="5">Protein kinase domain-containing protein</fullName>
    </recommendedName>
</protein>
<dbReference type="InterPro" id="IPR051681">
    <property type="entry name" value="Ser/Thr_Kinases-Pseudokinases"/>
</dbReference>
<name>A0A4S4KEY3_9APHY</name>
<gene>
    <name evidence="6" type="ORF">EW026_g5172</name>
</gene>